<protein>
    <submittedName>
        <fullName evidence="2">Uncharacterized protein</fullName>
    </submittedName>
</protein>
<reference evidence="2" key="1">
    <citation type="journal article" date="2021" name="IMA Fungus">
        <title>Genomic characterization of three marine fungi, including Emericellopsis atlantica sp. nov. with signatures of a generalist lifestyle and marine biomass degradation.</title>
        <authorList>
            <person name="Hagestad O.C."/>
            <person name="Hou L."/>
            <person name="Andersen J.H."/>
            <person name="Hansen E.H."/>
            <person name="Altermark B."/>
            <person name="Li C."/>
            <person name="Kuhnert E."/>
            <person name="Cox R.J."/>
            <person name="Crous P.W."/>
            <person name="Spatafora J.W."/>
            <person name="Lail K."/>
            <person name="Amirebrahimi M."/>
            <person name="Lipzen A."/>
            <person name="Pangilinan J."/>
            <person name="Andreopoulos W."/>
            <person name="Hayes R.D."/>
            <person name="Ng V."/>
            <person name="Grigoriev I.V."/>
            <person name="Jackson S.A."/>
            <person name="Sutton T.D.S."/>
            <person name="Dobson A.D.W."/>
            <person name="Rama T."/>
        </authorList>
    </citation>
    <scope>NUCLEOTIDE SEQUENCE</scope>
    <source>
        <strain evidence="2">TRa018bII</strain>
    </source>
</reference>
<comment type="caution">
    <text evidence="2">The sequence shown here is derived from an EMBL/GenBank/DDBJ whole genome shotgun (WGS) entry which is preliminary data.</text>
</comment>
<proteinExistence type="predicted"/>
<organism evidence="2 3">
    <name type="scientific">Amylocarpus encephaloides</name>
    <dbReference type="NCBI Taxonomy" id="45428"/>
    <lineage>
        <taxon>Eukaryota</taxon>
        <taxon>Fungi</taxon>
        <taxon>Dikarya</taxon>
        <taxon>Ascomycota</taxon>
        <taxon>Pezizomycotina</taxon>
        <taxon>Leotiomycetes</taxon>
        <taxon>Helotiales</taxon>
        <taxon>Helotiales incertae sedis</taxon>
        <taxon>Amylocarpus</taxon>
    </lineage>
</organism>
<feature type="compositionally biased region" description="Low complexity" evidence="1">
    <location>
        <begin position="8"/>
        <end position="20"/>
    </location>
</feature>
<gene>
    <name evidence="2" type="ORF">BJ875DRAFT_221911</name>
</gene>
<dbReference type="Proteomes" id="UP000824998">
    <property type="component" value="Unassembled WGS sequence"/>
</dbReference>
<accession>A0A9P7YTU7</accession>
<sequence>MSPEAIMSQQQASQPTSASSRMQLPFEATEYVTIKEGRLAIFNSDNYGIWSTDITATLSGAAAWQIVIRQEPEPASAPERRDWQARRNIALRILKSSIPNHFWNTIKEPMKAQDPSGVWDALKVHGRATDKLFVNTMKHQFNKLEFNPTNGSIRDDADVG</sequence>
<dbReference type="EMBL" id="MU251360">
    <property type="protein sequence ID" value="KAG9239312.1"/>
    <property type="molecule type" value="Genomic_DNA"/>
</dbReference>
<evidence type="ECO:0000313" key="3">
    <source>
        <dbReference type="Proteomes" id="UP000824998"/>
    </source>
</evidence>
<name>A0A9P7YTU7_9HELO</name>
<evidence type="ECO:0000256" key="1">
    <source>
        <dbReference type="SAM" id="MobiDB-lite"/>
    </source>
</evidence>
<feature type="region of interest" description="Disordered" evidence="1">
    <location>
        <begin position="1"/>
        <end position="21"/>
    </location>
</feature>
<keyword evidence="3" id="KW-1185">Reference proteome</keyword>
<dbReference type="AlphaFoldDB" id="A0A9P7YTU7"/>
<evidence type="ECO:0000313" key="2">
    <source>
        <dbReference type="EMBL" id="KAG9239312.1"/>
    </source>
</evidence>
<dbReference type="OrthoDB" id="8059034at2759"/>